<dbReference type="OrthoDB" id="614844at2759"/>
<evidence type="ECO:0000256" key="4">
    <source>
        <dbReference type="ARBA" id="ARBA00022679"/>
    </source>
</evidence>
<dbReference type="Pfam" id="PF13692">
    <property type="entry name" value="Glyco_trans_1_4"/>
    <property type="match status" value="1"/>
</dbReference>
<proteinExistence type="predicted"/>
<accession>A0A8J8NP54</accession>
<keyword evidence="10" id="KW-1185">Reference proteome</keyword>
<evidence type="ECO:0008006" key="11">
    <source>
        <dbReference type="Google" id="ProtNLM"/>
    </source>
</evidence>
<dbReference type="AlphaFoldDB" id="A0A8J8NP54"/>
<keyword evidence="7" id="KW-1133">Transmembrane helix</keyword>
<dbReference type="Proteomes" id="UP000785679">
    <property type="component" value="Unassembled WGS sequence"/>
</dbReference>
<comment type="subcellular location">
    <subcellularLocation>
        <location evidence="1">Endoplasmic reticulum membrane</location>
        <topology evidence="1">Single-pass membrane protein</topology>
    </subcellularLocation>
</comment>
<reference evidence="9" key="1">
    <citation type="submission" date="2019-06" db="EMBL/GenBank/DDBJ databases">
        <authorList>
            <person name="Zheng W."/>
        </authorList>
    </citation>
    <scope>NUCLEOTIDE SEQUENCE</scope>
    <source>
        <strain evidence="9">QDHG01</strain>
    </source>
</reference>
<evidence type="ECO:0000256" key="8">
    <source>
        <dbReference type="ARBA" id="ARBA00023136"/>
    </source>
</evidence>
<evidence type="ECO:0000256" key="1">
    <source>
        <dbReference type="ARBA" id="ARBA00004389"/>
    </source>
</evidence>
<gene>
    <name evidence="9" type="ORF">FGO68_gene1689</name>
</gene>
<keyword evidence="5" id="KW-0812">Transmembrane</keyword>
<protein>
    <recommendedName>
        <fullName evidence="11">Beta-1,4-mannosyltransferase</fullName>
    </recommendedName>
</protein>
<keyword evidence="6" id="KW-0256">Endoplasmic reticulum</keyword>
<dbReference type="GO" id="GO:0000030">
    <property type="term" value="F:mannosyltransferase activity"/>
    <property type="evidence" value="ECO:0007669"/>
    <property type="project" value="InterPro"/>
</dbReference>
<comment type="pathway">
    <text evidence="2">Protein modification; protein glycosylation.</text>
</comment>
<evidence type="ECO:0000256" key="3">
    <source>
        <dbReference type="ARBA" id="ARBA00022676"/>
    </source>
</evidence>
<dbReference type="GO" id="GO:0005789">
    <property type="term" value="C:endoplasmic reticulum membrane"/>
    <property type="evidence" value="ECO:0007669"/>
    <property type="project" value="UniProtKB-SubCell"/>
</dbReference>
<evidence type="ECO:0000313" key="10">
    <source>
        <dbReference type="Proteomes" id="UP000785679"/>
    </source>
</evidence>
<sequence>MSICRKRDPLKKRIAVVVMGDVDRSPRMINHALSIANLTQSYSVDLVGYRGSSLPKAVEDHTRIRPIYLSTTFIKLLQRLPKFLYLLYAILRIIIQMLQLCFNPPCVPLLFVLALLKTLRLSRSEIIIDWHNYGYSILRVNRVNKALVFLAKLYELFFAKWGDHHLCVSRAMQVDLVNKFGIRKTPHVLYDKATKKFRPVQDPNEMHQLCKRAGLVEKEEESKTDSTLFTELADEKGREARYRQDRPVFLLSSTSYTPDEDFMILIKALDLLHQKVMSLKQLSKGFKFPRIQVVVTGKGPLKEHYMQIFDQRNKEAWDGLINIRTVWLDIDDYPLVVGSADLGVCLHFSSSGYDLPMKVVDMFSAQLPCLAYEYPCIDELVQDGLNGRLFKNEEELCTHLFDTLKNFDAVDKTETLRRYRESLRDFGRDTWDDQWEKVMLIGGKVINESK</sequence>
<dbReference type="InterPro" id="IPR026051">
    <property type="entry name" value="ALG1-like"/>
</dbReference>
<evidence type="ECO:0000313" key="9">
    <source>
        <dbReference type="EMBL" id="TNV78878.1"/>
    </source>
</evidence>
<evidence type="ECO:0000256" key="6">
    <source>
        <dbReference type="ARBA" id="ARBA00022824"/>
    </source>
</evidence>
<keyword evidence="4" id="KW-0808">Transferase</keyword>
<name>A0A8J8NP54_HALGN</name>
<evidence type="ECO:0000256" key="2">
    <source>
        <dbReference type="ARBA" id="ARBA00004922"/>
    </source>
</evidence>
<evidence type="ECO:0000256" key="5">
    <source>
        <dbReference type="ARBA" id="ARBA00022692"/>
    </source>
</evidence>
<evidence type="ECO:0000256" key="7">
    <source>
        <dbReference type="ARBA" id="ARBA00022989"/>
    </source>
</evidence>
<dbReference type="EMBL" id="RRYP01009699">
    <property type="protein sequence ID" value="TNV78878.1"/>
    <property type="molecule type" value="Genomic_DNA"/>
</dbReference>
<keyword evidence="3" id="KW-0328">Glycosyltransferase</keyword>
<dbReference type="PANTHER" id="PTHR13036:SF0">
    <property type="entry name" value="CHITOBIOSYLDIPHOSPHODOLICHOL BETA-MANNOSYLTRANSFERASE"/>
    <property type="match status" value="1"/>
</dbReference>
<organism evidence="9 10">
    <name type="scientific">Halteria grandinella</name>
    <dbReference type="NCBI Taxonomy" id="5974"/>
    <lineage>
        <taxon>Eukaryota</taxon>
        <taxon>Sar</taxon>
        <taxon>Alveolata</taxon>
        <taxon>Ciliophora</taxon>
        <taxon>Intramacronucleata</taxon>
        <taxon>Spirotrichea</taxon>
        <taxon>Stichotrichia</taxon>
        <taxon>Sporadotrichida</taxon>
        <taxon>Halteriidae</taxon>
        <taxon>Halteria</taxon>
    </lineage>
</organism>
<comment type="caution">
    <text evidence="9">The sequence shown here is derived from an EMBL/GenBank/DDBJ whole genome shotgun (WGS) entry which is preliminary data.</text>
</comment>
<dbReference type="PANTHER" id="PTHR13036">
    <property type="entry name" value="BETA1,4 MANNOSYLTRANSFERASE"/>
    <property type="match status" value="1"/>
</dbReference>
<dbReference type="Gene3D" id="3.40.50.2000">
    <property type="entry name" value="Glycogen Phosphorylase B"/>
    <property type="match status" value="1"/>
</dbReference>
<keyword evidence="8" id="KW-0472">Membrane</keyword>
<dbReference type="SUPFAM" id="SSF53756">
    <property type="entry name" value="UDP-Glycosyltransferase/glycogen phosphorylase"/>
    <property type="match status" value="1"/>
</dbReference>